<sequence length="498" mass="56758">MGDGKAPAMKRIEGKLKNLTLTDAEKKSIKIGRKQACSSTVIKLQALGKLFSDRPAKAEYLGRTLGGIWSPFSGVECKHLGRNRFLFSFHDETSKQKALYDGPWTFNKYLLVMEEFMPNKTIDEYEFKTIPIWVRAYGIPMGMMDSDIGDLVGEQIGEVLDKDVDDDGNAFGEFMRIKVRMDITVPIMRFITLEIEDDGEERTQMYVEMLGADEKGETKNKEKEEKIITLKYEHLPDFYYNCGIIGHMEKSCPTRSKIDGARQFGPWLRAVILKGNSSEEKSRSSSERGNFWLTNNASSKGSKHGSDGPSWRRNASTDSEEDILRRGEEKEVTIPLETTQEDQTELVEREKLMFKDRAQISKTRSKMAEAGNGSQSTATVEHVLLLKDTEHIKQNFSLQEKEYQDNGKCQPKGDEQNKKESEGSRNAKSAKRGIFKRSGRAKNNQQETQKLIFKSESRKRNSDLMELDIEAMLSKKARMEVDGEVQRDEEGKTTILRM</sequence>
<evidence type="ECO:0000313" key="2">
    <source>
        <dbReference type="Proteomes" id="UP001732700"/>
    </source>
</evidence>
<name>A0ACD6ASL8_AVESA</name>
<evidence type="ECO:0000313" key="1">
    <source>
        <dbReference type="EnsemblPlants" id="AVESA.00010b.r2.UnG1424850.1.CDS.1"/>
    </source>
</evidence>
<dbReference type="Proteomes" id="UP001732700">
    <property type="component" value="Unassembled WGS sequence"/>
</dbReference>
<proteinExistence type="predicted"/>
<organism evidence="1 2">
    <name type="scientific">Avena sativa</name>
    <name type="common">Oat</name>
    <dbReference type="NCBI Taxonomy" id="4498"/>
    <lineage>
        <taxon>Eukaryota</taxon>
        <taxon>Viridiplantae</taxon>
        <taxon>Streptophyta</taxon>
        <taxon>Embryophyta</taxon>
        <taxon>Tracheophyta</taxon>
        <taxon>Spermatophyta</taxon>
        <taxon>Magnoliopsida</taxon>
        <taxon>Liliopsida</taxon>
        <taxon>Poales</taxon>
        <taxon>Poaceae</taxon>
        <taxon>BOP clade</taxon>
        <taxon>Pooideae</taxon>
        <taxon>Poodae</taxon>
        <taxon>Poeae</taxon>
        <taxon>Poeae Chloroplast Group 1 (Aveneae type)</taxon>
        <taxon>Aveninae</taxon>
        <taxon>Avena</taxon>
    </lineage>
</organism>
<reference evidence="1" key="1">
    <citation type="submission" date="2025-09" db="UniProtKB">
        <authorList>
            <consortium name="EnsemblPlants"/>
        </authorList>
    </citation>
    <scope>IDENTIFICATION</scope>
</reference>
<protein>
    <submittedName>
        <fullName evidence="1">Uncharacterized protein</fullName>
    </submittedName>
</protein>
<accession>A0ACD6ASL8</accession>
<dbReference type="EnsemblPlants" id="AVESA.00010b.r2.UnG1424850.1">
    <property type="protein sequence ID" value="AVESA.00010b.r2.UnG1424850.1.CDS.1"/>
    <property type="gene ID" value="AVESA.00010b.r2.UnG1424850"/>
</dbReference>
<keyword evidence="2" id="KW-1185">Reference proteome</keyword>